<dbReference type="OrthoDB" id="9801609at2"/>
<protein>
    <recommendedName>
        <fullName evidence="1">Glycosyl transferase family 1 domain-containing protein</fullName>
    </recommendedName>
</protein>
<dbReference type="eggNOG" id="COG0438">
    <property type="taxonomic scope" value="Bacteria"/>
</dbReference>
<dbReference type="Proteomes" id="UP000015350">
    <property type="component" value="Unassembled WGS sequence"/>
</dbReference>
<comment type="caution">
    <text evidence="2">The sequence shown here is derived from an EMBL/GenBank/DDBJ whole genome shotgun (WGS) entry which is preliminary data.</text>
</comment>
<dbReference type="InterPro" id="IPR001296">
    <property type="entry name" value="Glyco_trans_1"/>
</dbReference>
<evidence type="ECO:0000313" key="2">
    <source>
        <dbReference type="EMBL" id="EPY00190.1"/>
    </source>
</evidence>
<organism evidence="2 3">
    <name type="scientific">Magnetospirillum fulvum MGU-K5</name>
    <dbReference type="NCBI Taxonomy" id="1316936"/>
    <lineage>
        <taxon>Bacteria</taxon>
        <taxon>Pseudomonadati</taxon>
        <taxon>Pseudomonadota</taxon>
        <taxon>Alphaproteobacteria</taxon>
        <taxon>Rhodospirillales</taxon>
        <taxon>Rhodospirillaceae</taxon>
        <taxon>Magnetospirillum</taxon>
    </lineage>
</organism>
<sequence length="314" mass="34571">MSAQRIIFACPFPRDQITGGIRTTYRHAEMLARRGVDCVVISPDGHPSWFQSEAQVHRGQGLTLRGDEVIVVNEIIDEVMQSFLRLPGTKQMFCQNHFYAFGPRLGMRDHAELGISSVYCSSVAIREFYQNVYGYPAPDIVPYAVDSALFAPAEKQLRIAFIPRKLPFEAGFIRSSFQKKYPAYRAVPWVAIEGRSERETADILSESAVFLALGHRESFGLPAIEAMAAGCAVVGFHGTGGLEFAAPENGVWFDGGRLLECVDALHGVARGIDRGDASVARMIAAGRATAADYNLDRTRTALFRHFGIPDEGRP</sequence>
<evidence type="ECO:0000259" key="1">
    <source>
        <dbReference type="Pfam" id="PF00534"/>
    </source>
</evidence>
<evidence type="ECO:0000313" key="3">
    <source>
        <dbReference type="Proteomes" id="UP000015350"/>
    </source>
</evidence>
<dbReference type="STRING" id="1316936.K678_17356"/>
<accession>S9TNM9</accession>
<name>S9TNM9_MAGFU</name>
<dbReference type="AlphaFoldDB" id="S9TNM9"/>
<feature type="domain" description="Glycosyl transferase family 1" evidence="1">
    <location>
        <begin position="196"/>
        <end position="255"/>
    </location>
</feature>
<gene>
    <name evidence="2" type="ORF">K678_17356</name>
</gene>
<reference evidence="2 3" key="1">
    <citation type="submission" date="2013-04" db="EMBL/GenBank/DDBJ databases">
        <authorList>
            <person name="Kuznetsov B."/>
            <person name="Ivanovsky R."/>
        </authorList>
    </citation>
    <scope>NUCLEOTIDE SEQUENCE [LARGE SCALE GENOMIC DNA]</scope>
    <source>
        <strain evidence="2 3">MGU-K5</strain>
    </source>
</reference>
<dbReference type="Gene3D" id="3.40.50.11090">
    <property type="match status" value="1"/>
</dbReference>
<dbReference type="SUPFAM" id="SSF53756">
    <property type="entry name" value="UDP-Glycosyltransferase/glycogen phosphorylase"/>
    <property type="match status" value="1"/>
</dbReference>
<dbReference type="Gene3D" id="3.40.50.2000">
    <property type="entry name" value="Glycogen Phosphorylase B"/>
    <property type="match status" value="1"/>
</dbReference>
<dbReference type="Pfam" id="PF00534">
    <property type="entry name" value="Glycos_transf_1"/>
    <property type="match status" value="1"/>
</dbReference>
<dbReference type="GO" id="GO:0016757">
    <property type="term" value="F:glycosyltransferase activity"/>
    <property type="evidence" value="ECO:0007669"/>
    <property type="project" value="InterPro"/>
</dbReference>
<dbReference type="EMBL" id="AQPH01000136">
    <property type="protein sequence ID" value="EPY00190.1"/>
    <property type="molecule type" value="Genomic_DNA"/>
</dbReference>
<proteinExistence type="predicted"/>